<evidence type="ECO:0000313" key="3">
    <source>
        <dbReference type="Proteomes" id="UP000321722"/>
    </source>
</evidence>
<gene>
    <name evidence="2" type="ORF">LAV01_15310</name>
</gene>
<dbReference type="GeneID" id="29934362"/>
<dbReference type="RefSeq" id="WP_146993478.1">
    <property type="nucleotide sequence ID" value="NZ_BAAACL010000016.1"/>
</dbReference>
<reference evidence="2 3" key="1">
    <citation type="submission" date="2019-07" db="EMBL/GenBank/DDBJ databases">
        <title>Whole genome shotgun sequence of Lactobacillus aviarius subsp. aviarius NBRC 102162.</title>
        <authorList>
            <person name="Hosoyama A."/>
            <person name="Uohara A."/>
            <person name="Ohji S."/>
            <person name="Ichikawa N."/>
        </authorList>
    </citation>
    <scope>NUCLEOTIDE SEQUENCE [LARGE SCALE GENOMIC DNA]</scope>
    <source>
        <strain evidence="2 3">NBRC 102162</strain>
    </source>
</reference>
<evidence type="ECO:0000313" key="2">
    <source>
        <dbReference type="EMBL" id="GEK42699.1"/>
    </source>
</evidence>
<accession>A0A510WTY4</accession>
<dbReference type="Proteomes" id="UP000321722">
    <property type="component" value="Unassembled WGS sequence"/>
</dbReference>
<name>A0A510WTY4_9LACO</name>
<keyword evidence="3" id="KW-1185">Reference proteome</keyword>
<organism evidence="2 3">
    <name type="scientific">Ligilactobacillus aviarius</name>
    <dbReference type="NCBI Taxonomy" id="1606"/>
    <lineage>
        <taxon>Bacteria</taxon>
        <taxon>Bacillati</taxon>
        <taxon>Bacillota</taxon>
        <taxon>Bacilli</taxon>
        <taxon>Lactobacillales</taxon>
        <taxon>Lactobacillaceae</taxon>
        <taxon>Ligilactobacillus</taxon>
    </lineage>
</organism>
<evidence type="ECO:0000256" key="1">
    <source>
        <dbReference type="SAM" id="Coils"/>
    </source>
</evidence>
<sequence length="390" mass="46789">MGEELNVISLNESQKKEFMKRGKELCFRSFKVWCPEGYQILRFDPNLLIDEGEGTAIQTCHNYLSENLERIKRLSKKLSKDKKDKGDKETINAINDVINEIYVEYDNFKWNPWDNRYLNRKGFIKYGEKVDYRSKSSDRSTASDRLFRRLREDDEKRLSSIILNEESCGKIMDFLRLRMIKMKNRRPYIFEEYANYEMRLDDMDRKCLKGNYYDDPNKNVRERDEEKINEILKQRNEELNNFIEQVSDSEMRSVIRKHIQDISNTSELVNDNEELIQELRQYGQNKEVYVLIDKLHIINDELTELIREIVGGVSEFNYVKDQVEYDKRFILQSELALQSKEQKFLDDYKENSVENPDKLKNQSKAFWPIDSNGKEIGWKRYPIVMVKKEE</sequence>
<feature type="coiled-coil region" evidence="1">
    <location>
        <begin position="221"/>
        <end position="285"/>
    </location>
</feature>
<protein>
    <submittedName>
        <fullName evidence="2">Uncharacterized protein</fullName>
    </submittedName>
</protein>
<dbReference type="AlphaFoldDB" id="A0A510WTY4"/>
<comment type="caution">
    <text evidence="2">The sequence shown here is derived from an EMBL/GenBank/DDBJ whole genome shotgun (WGS) entry which is preliminary data.</text>
</comment>
<keyword evidence="1" id="KW-0175">Coiled coil</keyword>
<dbReference type="EMBL" id="BJUI01000043">
    <property type="protein sequence ID" value="GEK42699.1"/>
    <property type="molecule type" value="Genomic_DNA"/>
</dbReference>
<proteinExistence type="predicted"/>